<sequence>MTNQINELPDRYHWIPWIYETRASNNLYTGTVGQDMQNSNVRTTIKYSCKSCQFWSYRKSHLTRHTLTHQLKCPLCEKKLSNSFNLERHKRIFHMIPTNNDVPNV</sequence>
<dbReference type="PROSITE" id="PS00028">
    <property type="entry name" value="ZINC_FINGER_C2H2_1"/>
    <property type="match status" value="1"/>
</dbReference>
<dbReference type="Gene3D" id="3.30.160.60">
    <property type="entry name" value="Classic Zinc Finger"/>
    <property type="match status" value="1"/>
</dbReference>
<keyword evidence="4" id="KW-1185">Reference proteome</keyword>
<dbReference type="AlphaFoldDB" id="A0A162YKU7"/>
<dbReference type="InterPro" id="IPR013087">
    <property type="entry name" value="Znf_C2H2_type"/>
</dbReference>
<organism evidence="3 4">
    <name type="scientific">Phycomyces blakesleeanus (strain ATCC 8743b / DSM 1359 / FGSC 10004 / NBRC 33097 / NRRL 1555)</name>
    <dbReference type="NCBI Taxonomy" id="763407"/>
    <lineage>
        <taxon>Eukaryota</taxon>
        <taxon>Fungi</taxon>
        <taxon>Fungi incertae sedis</taxon>
        <taxon>Mucoromycota</taxon>
        <taxon>Mucoromycotina</taxon>
        <taxon>Mucoromycetes</taxon>
        <taxon>Mucorales</taxon>
        <taxon>Phycomycetaceae</taxon>
        <taxon>Phycomyces</taxon>
    </lineage>
</organism>
<dbReference type="GeneID" id="29003348"/>
<evidence type="ECO:0000313" key="3">
    <source>
        <dbReference type="EMBL" id="OAD81385.1"/>
    </source>
</evidence>
<feature type="domain" description="C2H2-type" evidence="2">
    <location>
        <begin position="71"/>
        <end position="94"/>
    </location>
</feature>
<keyword evidence="1" id="KW-0863">Zinc-finger</keyword>
<proteinExistence type="predicted"/>
<dbReference type="OrthoDB" id="10004641at2759"/>
<name>A0A162YKU7_PHYB8</name>
<evidence type="ECO:0000256" key="1">
    <source>
        <dbReference type="PROSITE-ProRule" id="PRU00042"/>
    </source>
</evidence>
<evidence type="ECO:0000313" key="4">
    <source>
        <dbReference type="Proteomes" id="UP000077315"/>
    </source>
</evidence>
<feature type="domain" description="C2H2-type" evidence="2">
    <location>
        <begin position="47"/>
        <end position="74"/>
    </location>
</feature>
<dbReference type="PROSITE" id="PS50157">
    <property type="entry name" value="ZINC_FINGER_C2H2_2"/>
    <property type="match status" value="2"/>
</dbReference>
<dbReference type="Proteomes" id="UP000077315">
    <property type="component" value="Unassembled WGS sequence"/>
</dbReference>
<dbReference type="VEuPathDB" id="FungiDB:PHYBLDRAFT_71305"/>
<keyword evidence="1" id="KW-0479">Metal-binding</keyword>
<dbReference type="Pfam" id="PF00096">
    <property type="entry name" value="zf-C2H2"/>
    <property type="match status" value="1"/>
</dbReference>
<dbReference type="SUPFAM" id="SSF57667">
    <property type="entry name" value="beta-beta-alpha zinc fingers"/>
    <property type="match status" value="1"/>
</dbReference>
<protein>
    <submittedName>
        <fullName evidence="3">C2H2-type zinc finger transcription factor</fullName>
    </submittedName>
</protein>
<gene>
    <name evidence="3" type="ORF">PHYBLDRAFT_71305</name>
</gene>
<dbReference type="EMBL" id="KV440971">
    <property type="protein sequence ID" value="OAD81385.1"/>
    <property type="molecule type" value="Genomic_DNA"/>
</dbReference>
<dbReference type="SMART" id="SM00355">
    <property type="entry name" value="ZnF_C2H2"/>
    <property type="match status" value="2"/>
</dbReference>
<keyword evidence="1" id="KW-0862">Zinc</keyword>
<reference evidence="4" key="1">
    <citation type="submission" date="2015-06" db="EMBL/GenBank/DDBJ databases">
        <title>Expansion of signal transduction pathways in fungi by whole-genome duplication.</title>
        <authorList>
            <consortium name="DOE Joint Genome Institute"/>
            <person name="Corrochano L.M."/>
            <person name="Kuo A."/>
            <person name="Marcet-Houben M."/>
            <person name="Polaino S."/>
            <person name="Salamov A."/>
            <person name="Villalobos J.M."/>
            <person name="Alvarez M.I."/>
            <person name="Avalos J."/>
            <person name="Benito E.P."/>
            <person name="Benoit I."/>
            <person name="Burger G."/>
            <person name="Camino L.P."/>
            <person name="Canovas D."/>
            <person name="Cerda-Olmedo E."/>
            <person name="Cheng J.-F."/>
            <person name="Dominguez A."/>
            <person name="Elias M."/>
            <person name="Eslava A.P."/>
            <person name="Glaser F."/>
            <person name="Grimwood J."/>
            <person name="Gutierrez G."/>
            <person name="Heitman J."/>
            <person name="Henrissat B."/>
            <person name="Iturriaga E.A."/>
            <person name="Lang B.F."/>
            <person name="Lavin J.L."/>
            <person name="Lee S."/>
            <person name="Li W."/>
            <person name="Lindquist E."/>
            <person name="Lopez-Garcia S."/>
            <person name="Luque E.M."/>
            <person name="Marcos A.T."/>
            <person name="Martin J."/>
            <person name="McCluskey K."/>
            <person name="Medina H.R."/>
            <person name="Miralles-Duran A."/>
            <person name="Miyazaki A."/>
            <person name="Munoz-Torres E."/>
            <person name="Oguiza J.A."/>
            <person name="Ohm R."/>
            <person name="Olmedo M."/>
            <person name="Orejas M."/>
            <person name="Ortiz-Castellanos L."/>
            <person name="Pisabarro A.G."/>
            <person name="Rodriguez-Romero J."/>
            <person name="Ruiz-Herrera J."/>
            <person name="Ruiz-Vazquez R."/>
            <person name="Sanz C."/>
            <person name="Schackwitz W."/>
            <person name="Schmutz J."/>
            <person name="Shahriari M."/>
            <person name="Shelest E."/>
            <person name="Silva-Franco F."/>
            <person name="Soanes D."/>
            <person name="Syed K."/>
            <person name="Tagua V.G."/>
            <person name="Talbot N.J."/>
            <person name="Thon M."/>
            <person name="De vries R.P."/>
            <person name="Wiebenga A."/>
            <person name="Yadav J.S."/>
            <person name="Braun E.L."/>
            <person name="Baker S."/>
            <person name="Garre V."/>
            <person name="Horwitz B."/>
            <person name="Torres-Martinez S."/>
            <person name="Idnurm A."/>
            <person name="Herrera-Estrella A."/>
            <person name="Gabaldon T."/>
            <person name="Grigoriev I.V."/>
        </authorList>
    </citation>
    <scope>NUCLEOTIDE SEQUENCE [LARGE SCALE GENOMIC DNA]</scope>
    <source>
        <strain evidence="4">NRRL 1555(-)</strain>
    </source>
</reference>
<dbReference type="GO" id="GO:0008270">
    <property type="term" value="F:zinc ion binding"/>
    <property type="evidence" value="ECO:0007669"/>
    <property type="project" value="UniProtKB-KW"/>
</dbReference>
<dbReference type="RefSeq" id="XP_018299425.1">
    <property type="nucleotide sequence ID" value="XM_018442442.1"/>
</dbReference>
<dbReference type="InterPro" id="IPR036236">
    <property type="entry name" value="Znf_C2H2_sf"/>
</dbReference>
<dbReference type="InParanoid" id="A0A162YKU7"/>
<evidence type="ECO:0000259" key="2">
    <source>
        <dbReference type="PROSITE" id="PS50157"/>
    </source>
</evidence>
<accession>A0A162YKU7</accession>